<protein>
    <submittedName>
        <fullName evidence="2">Uncharacterized protein</fullName>
    </submittedName>
</protein>
<dbReference type="Proteomes" id="UP001589750">
    <property type="component" value="Unassembled WGS sequence"/>
</dbReference>
<evidence type="ECO:0000256" key="1">
    <source>
        <dbReference type="SAM" id="SignalP"/>
    </source>
</evidence>
<dbReference type="RefSeq" id="WP_140009252.1">
    <property type="nucleotide sequence ID" value="NZ_JBHMDG010000034.1"/>
</dbReference>
<dbReference type="EMBL" id="JBHMDG010000034">
    <property type="protein sequence ID" value="MFB9315424.1"/>
    <property type="molecule type" value="Genomic_DNA"/>
</dbReference>
<comment type="caution">
    <text evidence="2">The sequence shown here is derived from an EMBL/GenBank/DDBJ whole genome shotgun (WGS) entry which is preliminary data.</text>
</comment>
<feature type="chain" id="PRO_5047341176" evidence="1">
    <location>
        <begin position="34"/>
        <end position="115"/>
    </location>
</feature>
<reference evidence="2 3" key="1">
    <citation type="submission" date="2024-09" db="EMBL/GenBank/DDBJ databases">
        <authorList>
            <person name="Sun Q."/>
            <person name="Mori K."/>
        </authorList>
    </citation>
    <scope>NUCLEOTIDE SEQUENCE [LARGE SCALE GENOMIC DNA]</scope>
    <source>
        <strain evidence="2 3">JCM 9626</strain>
    </source>
</reference>
<gene>
    <name evidence="2" type="ORF">ACFFRI_20430</name>
</gene>
<sequence length="115" mass="12373">MKIRSMKPTRKNAAAGAAATVSAFAIVALTASAGYAAYSPHAGDLCQAAENIQFYGNDFSTPSYVVQTNEFIRMDSTGDSLVNWTDGHGDGHATRVFKYRHGEDSTGQLRVKNCH</sequence>
<evidence type="ECO:0000313" key="2">
    <source>
        <dbReference type="EMBL" id="MFB9315424.1"/>
    </source>
</evidence>
<feature type="signal peptide" evidence="1">
    <location>
        <begin position="1"/>
        <end position="33"/>
    </location>
</feature>
<proteinExistence type="predicted"/>
<organism evidence="2 3">
    <name type="scientific">Nocardioides plantarum</name>
    <dbReference type="NCBI Taxonomy" id="29299"/>
    <lineage>
        <taxon>Bacteria</taxon>
        <taxon>Bacillati</taxon>
        <taxon>Actinomycetota</taxon>
        <taxon>Actinomycetes</taxon>
        <taxon>Propionibacteriales</taxon>
        <taxon>Nocardioidaceae</taxon>
        <taxon>Nocardioides</taxon>
    </lineage>
</organism>
<name>A0ABV5KFA3_9ACTN</name>
<evidence type="ECO:0000313" key="3">
    <source>
        <dbReference type="Proteomes" id="UP001589750"/>
    </source>
</evidence>
<keyword evidence="3" id="KW-1185">Reference proteome</keyword>
<keyword evidence="1" id="KW-0732">Signal</keyword>
<accession>A0ABV5KFA3</accession>